<evidence type="ECO:0000313" key="1">
    <source>
        <dbReference type="EMBL" id="PIA66770.1"/>
    </source>
</evidence>
<dbReference type="EMBL" id="NIQU01000008">
    <property type="protein sequence ID" value="PIA66770.1"/>
    <property type="molecule type" value="Genomic_DNA"/>
</dbReference>
<accession>A0A2G5FFJ0</accession>
<dbReference type="Proteomes" id="UP000229504">
    <property type="component" value="Unassembled WGS sequence"/>
</dbReference>
<comment type="caution">
    <text evidence="1">The sequence shown here is derived from an EMBL/GenBank/DDBJ whole genome shotgun (WGS) entry which is preliminary data.</text>
</comment>
<protein>
    <submittedName>
        <fullName evidence="1">Pressure-regulated protein</fullName>
    </submittedName>
</protein>
<name>A0A2G5FFJ0_9PSED</name>
<dbReference type="AlphaFoldDB" id="A0A2G5FFJ0"/>
<evidence type="ECO:0000313" key="2">
    <source>
        <dbReference type="Proteomes" id="UP000229504"/>
    </source>
</evidence>
<reference evidence="2" key="1">
    <citation type="submission" date="2017-06" db="EMBL/GenBank/DDBJ databases">
        <authorList>
            <person name="Rastogi G."/>
            <person name="Vaishampayan P."/>
            <person name="Seuylemezian A."/>
        </authorList>
    </citation>
    <scope>NUCLEOTIDE SEQUENCE [LARGE SCALE GENOMIC DNA]</scope>
    <source>
        <strain evidence="2">PI11</strain>
    </source>
</reference>
<dbReference type="RefSeq" id="WP_099526125.1">
    <property type="nucleotide sequence ID" value="NZ_NIQU01000008.1"/>
</dbReference>
<dbReference type="InterPro" id="IPR021948">
    <property type="entry name" value="DUF3565"/>
</dbReference>
<proteinExistence type="predicted"/>
<organism evidence="1 2">
    <name type="scientific">Pseudomonas sediminis</name>
    <dbReference type="NCBI Taxonomy" id="1691904"/>
    <lineage>
        <taxon>Bacteria</taxon>
        <taxon>Pseudomonadati</taxon>
        <taxon>Pseudomonadota</taxon>
        <taxon>Gammaproteobacteria</taxon>
        <taxon>Pseudomonadales</taxon>
        <taxon>Pseudomonadaceae</taxon>
        <taxon>Pseudomonas</taxon>
    </lineage>
</organism>
<gene>
    <name evidence="1" type="ORF">CDO35_18435</name>
</gene>
<sequence>MRKINERASLTNASLDCDPSPDKRAVRIVDFRQDEHGDWVAVLSCGHTQHVRHRPPWQNRPWVLDPEQRQVRLGSHFPCGWCAMDRSHDESKEA</sequence>
<dbReference type="Pfam" id="PF12088">
    <property type="entry name" value="DUF3565"/>
    <property type="match status" value="1"/>
</dbReference>